<dbReference type="Proteomes" id="UP000735302">
    <property type="component" value="Unassembled WGS sequence"/>
</dbReference>
<dbReference type="EMBL" id="BLXT01008404">
    <property type="protein sequence ID" value="GFO48484.1"/>
    <property type="molecule type" value="Genomic_DNA"/>
</dbReference>
<gene>
    <name evidence="1" type="ORF">PoB_007498900</name>
</gene>
<sequence length="99" mass="11052">APQADDKSELTSLREIISILEAQLQDGLNSVKQEAQSDRSSLESKIESTFDLMKTNSRCLSGIFSGLKNNLDEIRSDTETRLEENILRSAVIVRNVDIL</sequence>
<protein>
    <submittedName>
        <fullName evidence="1">Uncharacterized protein</fullName>
    </submittedName>
</protein>
<feature type="non-terminal residue" evidence="1">
    <location>
        <position position="1"/>
    </location>
</feature>
<evidence type="ECO:0000313" key="2">
    <source>
        <dbReference type="Proteomes" id="UP000735302"/>
    </source>
</evidence>
<proteinExistence type="predicted"/>
<reference evidence="1 2" key="1">
    <citation type="journal article" date="2021" name="Elife">
        <title>Chloroplast acquisition without the gene transfer in kleptoplastic sea slugs, Plakobranchus ocellatus.</title>
        <authorList>
            <person name="Maeda T."/>
            <person name="Takahashi S."/>
            <person name="Yoshida T."/>
            <person name="Shimamura S."/>
            <person name="Takaki Y."/>
            <person name="Nagai Y."/>
            <person name="Toyoda A."/>
            <person name="Suzuki Y."/>
            <person name="Arimoto A."/>
            <person name="Ishii H."/>
            <person name="Satoh N."/>
            <person name="Nishiyama T."/>
            <person name="Hasebe M."/>
            <person name="Maruyama T."/>
            <person name="Minagawa J."/>
            <person name="Obokata J."/>
            <person name="Shigenobu S."/>
        </authorList>
    </citation>
    <scope>NUCLEOTIDE SEQUENCE [LARGE SCALE GENOMIC DNA]</scope>
</reference>
<evidence type="ECO:0000313" key="1">
    <source>
        <dbReference type="EMBL" id="GFO48484.1"/>
    </source>
</evidence>
<accession>A0AAV4DWL9</accession>
<dbReference type="AlphaFoldDB" id="A0AAV4DWL9"/>
<name>A0AAV4DWL9_9GAST</name>
<comment type="caution">
    <text evidence="1">The sequence shown here is derived from an EMBL/GenBank/DDBJ whole genome shotgun (WGS) entry which is preliminary data.</text>
</comment>
<keyword evidence="2" id="KW-1185">Reference proteome</keyword>
<organism evidence="1 2">
    <name type="scientific">Plakobranchus ocellatus</name>
    <dbReference type="NCBI Taxonomy" id="259542"/>
    <lineage>
        <taxon>Eukaryota</taxon>
        <taxon>Metazoa</taxon>
        <taxon>Spiralia</taxon>
        <taxon>Lophotrochozoa</taxon>
        <taxon>Mollusca</taxon>
        <taxon>Gastropoda</taxon>
        <taxon>Heterobranchia</taxon>
        <taxon>Euthyneura</taxon>
        <taxon>Panpulmonata</taxon>
        <taxon>Sacoglossa</taxon>
        <taxon>Placobranchoidea</taxon>
        <taxon>Plakobranchidae</taxon>
        <taxon>Plakobranchus</taxon>
    </lineage>
</organism>